<evidence type="ECO:0000313" key="2">
    <source>
        <dbReference type="Proteomes" id="UP000823388"/>
    </source>
</evidence>
<sequence>MGAQTRGRAGAAGARSAAWAAGWWTRAEEQPSRKQSSWFARRLLSSSPLARTHGKCLARSISCARSVFGQTRGRFPAPIAFRAGVRSISREAAVLFAPLPRDSLGVCGAAAGVRPMPIYAYTTPNSVRRTPYMLRSWRPRRPGPPPRLVA</sequence>
<keyword evidence="2" id="KW-1185">Reference proteome</keyword>
<gene>
    <name evidence="1" type="ORF">PVAP13_5KG210007</name>
</gene>
<name>A0A8T0SF83_PANVG</name>
<dbReference type="EMBL" id="CM029045">
    <property type="protein sequence ID" value="KAG2596887.1"/>
    <property type="molecule type" value="Genomic_DNA"/>
</dbReference>
<comment type="caution">
    <text evidence="1">The sequence shown here is derived from an EMBL/GenBank/DDBJ whole genome shotgun (WGS) entry which is preliminary data.</text>
</comment>
<organism evidence="1 2">
    <name type="scientific">Panicum virgatum</name>
    <name type="common">Blackwell switchgrass</name>
    <dbReference type="NCBI Taxonomy" id="38727"/>
    <lineage>
        <taxon>Eukaryota</taxon>
        <taxon>Viridiplantae</taxon>
        <taxon>Streptophyta</taxon>
        <taxon>Embryophyta</taxon>
        <taxon>Tracheophyta</taxon>
        <taxon>Spermatophyta</taxon>
        <taxon>Magnoliopsida</taxon>
        <taxon>Liliopsida</taxon>
        <taxon>Poales</taxon>
        <taxon>Poaceae</taxon>
        <taxon>PACMAD clade</taxon>
        <taxon>Panicoideae</taxon>
        <taxon>Panicodae</taxon>
        <taxon>Paniceae</taxon>
        <taxon>Panicinae</taxon>
        <taxon>Panicum</taxon>
        <taxon>Panicum sect. Hiantes</taxon>
    </lineage>
</organism>
<dbReference type="AlphaFoldDB" id="A0A8T0SF83"/>
<reference evidence="1" key="1">
    <citation type="submission" date="2020-05" db="EMBL/GenBank/DDBJ databases">
        <title>WGS assembly of Panicum virgatum.</title>
        <authorList>
            <person name="Lovell J.T."/>
            <person name="Jenkins J."/>
            <person name="Shu S."/>
            <person name="Juenger T.E."/>
            <person name="Schmutz J."/>
        </authorList>
    </citation>
    <scope>NUCLEOTIDE SEQUENCE</scope>
    <source>
        <strain evidence="1">AP13</strain>
    </source>
</reference>
<accession>A0A8T0SF83</accession>
<protein>
    <submittedName>
        <fullName evidence="1">Uncharacterized protein</fullName>
    </submittedName>
</protein>
<evidence type="ECO:0000313" key="1">
    <source>
        <dbReference type="EMBL" id="KAG2596887.1"/>
    </source>
</evidence>
<dbReference type="Proteomes" id="UP000823388">
    <property type="component" value="Chromosome 5K"/>
</dbReference>
<proteinExistence type="predicted"/>